<dbReference type="InterPro" id="IPR036291">
    <property type="entry name" value="NAD(P)-bd_dom_sf"/>
</dbReference>
<dbReference type="AlphaFoldDB" id="A0A239XAQ3"/>
<evidence type="ECO:0000256" key="6">
    <source>
        <dbReference type="ARBA" id="ARBA00022538"/>
    </source>
</evidence>
<feature type="transmembrane region" description="Helical" evidence="12">
    <location>
        <begin position="281"/>
        <end position="299"/>
    </location>
</feature>
<dbReference type="Pfam" id="PF02254">
    <property type="entry name" value="TrkA_N"/>
    <property type="match status" value="1"/>
</dbReference>
<dbReference type="GO" id="GO:0015079">
    <property type="term" value="F:potassium ion transmembrane transporter activity"/>
    <property type="evidence" value="ECO:0007669"/>
    <property type="project" value="InterPro"/>
</dbReference>
<dbReference type="GO" id="GO:0015297">
    <property type="term" value="F:antiporter activity"/>
    <property type="evidence" value="ECO:0007669"/>
    <property type="project" value="UniProtKB-KW"/>
</dbReference>
<evidence type="ECO:0000256" key="2">
    <source>
        <dbReference type="ARBA" id="ARBA00005551"/>
    </source>
</evidence>
<dbReference type="SUPFAM" id="SSF51735">
    <property type="entry name" value="NAD(P)-binding Rossmann-fold domains"/>
    <property type="match status" value="1"/>
</dbReference>
<feature type="domain" description="RCK N-terminal" evidence="13">
    <location>
        <begin position="414"/>
        <end position="542"/>
    </location>
</feature>
<feature type="transmembrane region" description="Helical" evidence="12">
    <location>
        <begin position="305"/>
        <end position="324"/>
    </location>
</feature>
<evidence type="ECO:0000256" key="1">
    <source>
        <dbReference type="ARBA" id="ARBA00004127"/>
    </source>
</evidence>
<reference evidence="14 15" key="1">
    <citation type="submission" date="2017-06" db="EMBL/GenBank/DDBJ databases">
        <authorList>
            <consortium name="Pathogen Informatics"/>
        </authorList>
    </citation>
    <scope>NUCLEOTIDE SEQUENCE [LARGE SCALE GENOMIC DNA]</scope>
    <source>
        <strain evidence="14 15">NCTC13490</strain>
    </source>
</reference>
<keyword evidence="10" id="KW-0406">Ion transport</keyword>
<keyword evidence="11 12" id="KW-0472">Membrane</keyword>
<keyword evidence="9 12" id="KW-1133">Transmembrane helix</keyword>
<sequence>MESTISMNLLIFLGAAIIMVPLVKQFGLSSVIGYILGGIIIGPFVLKLTGSDTEDIMHATEFGVVMLLFIVGLELEPRKFWAMRKRILGLGLSQVLMTIALLFAIFYFAGWRPDQAVAVAICFSLSSTAIVLQMLQERNLFRTSGGEASFTTLLFQDIAVIPILAILPIIANYHPKEEETEIKILIQNLPEWLQAGTVFFGVAVLILLGKFVFVPFLRFVSKSGMSELLTASSLFLVIGVSELMIVIGLSPALGAFLAGVMLANSEFRHELEAQVDPFKGLLLAVFFVSVGATINFHTIKSDPVFIFSTVIVVLIVKFVVLYGVGRVFKIASLPNIFYALALSQVGEFAFVLINFSSKLYLFSPVFNSQLMAITAITMLTTPLLLILYDKVIIPRMDKSNSESQFSITDGNVIQKKIIIVGFGHFGSVVGRLLKASKISATILDHDAERVKLLRSYGFKVYYGDATRIQILRAAGIAEAEVLVLCLDDVEDNKYIVELVREHFPHIKIFVRAKNRIDAYYYVNHGIENIYRETLGTAVDMAVDVLNESGIRKYAARRLGKRFMNIDRASVRKLAKSYEDGDASFFTLHETLRREEALLEFDNMNFSTHDWFDDDDNEDSEQKN</sequence>
<keyword evidence="5" id="KW-1003">Cell membrane</keyword>
<keyword evidence="3" id="KW-0813">Transport</keyword>
<dbReference type="EMBL" id="LT906465">
    <property type="protein sequence ID" value="SNV43233.1"/>
    <property type="molecule type" value="Genomic_DNA"/>
</dbReference>
<dbReference type="FunFam" id="3.40.50.720:FF:000036">
    <property type="entry name" value="Glutathione-regulated potassium-efflux system protein KefB"/>
    <property type="match status" value="1"/>
</dbReference>
<dbReference type="GO" id="GO:0012505">
    <property type="term" value="C:endomembrane system"/>
    <property type="evidence" value="ECO:0007669"/>
    <property type="project" value="UniProtKB-SubCell"/>
</dbReference>
<keyword evidence="8" id="KW-0630">Potassium</keyword>
<evidence type="ECO:0000256" key="7">
    <source>
        <dbReference type="ARBA" id="ARBA00022692"/>
    </source>
</evidence>
<protein>
    <submittedName>
        <fullName evidence="14">K(+)/H(+) antiporter</fullName>
    </submittedName>
</protein>
<dbReference type="RefSeq" id="WP_095071453.1">
    <property type="nucleotide sequence ID" value="NZ_LT906465.1"/>
</dbReference>
<dbReference type="InterPro" id="IPR004771">
    <property type="entry name" value="K/H_exchanger"/>
</dbReference>
<dbReference type="Gene3D" id="3.40.50.720">
    <property type="entry name" value="NAD(P)-binding Rossmann-like Domain"/>
    <property type="match status" value="1"/>
</dbReference>
<dbReference type="GO" id="GO:1902600">
    <property type="term" value="P:proton transmembrane transport"/>
    <property type="evidence" value="ECO:0007669"/>
    <property type="project" value="InterPro"/>
</dbReference>
<comment type="subcellular location">
    <subcellularLocation>
        <location evidence="1">Endomembrane system</location>
        <topology evidence="1">Multi-pass membrane protein</topology>
    </subcellularLocation>
</comment>
<dbReference type="PRINTS" id="PR00335">
    <property type="entry name" value="KUPTAKETRKA"/>
</dbReference>
<dbReference type="KEGG" id="ctak:4412677_01222"/>
<dbReference type="InterPro" id="IPR003148">
    <property type="entry name" value="RCK_N"/>
</dbReference>
<dbReference type="InterPro" id="IPR006153">
    <property type="entry name" value="Cation/H_exchanger_TM"/>
</dbReference>
<evidence type="ECO:0000256" key="12">
    <source>
        <dbReference type="SAM" id="Phobius"/>
    </source>
</evidence>
<gene>
    <name evidence="14" type="primary">kefC</name>
    <name evidence="14" type="ORF">SAMEA4412677_01222</name>
</gene>
<evidence type="ECO:0000256" key="3">
    <source>
        <dbReference type="ARBA" id="ARBA00022448"/>
    </source>
</evidence>
<feature type="transmembrane region" description="Helical" evidence="12">
    <location>
        <begin position="31"/>
        <end position="50"/>
    </location>
</feature>
<dbReference type="PANTHER" id="PTHR46157:SF4">
    <property type="entry name" value="K(+) EFFLUX ANTIPORTER 3, CHLOROPLASTIC"/>
    <property type="match status" value="1"/>
</dbReference>
<feature type="transmembrane region" description="Helical" evidence="12">
    <location>
        <begin position="369"/>
        <end position="388"/>
    </location>
</feature>
<keyword evidence="15" id="KW-1185">Reference proteome</keyword>
<proteinExistence type="inferred from homology"/>
<evidence type="ECO:0000256" key="10">
    <source>
        <dbReference type="ARBA" id="ARBA00023065"/>
    </source>
</evidence>
<dbReference type="Gene3D" id="1.20.1530.20">
    <property type="match status" value="1"/>
</dbReference>
<dbReference type="NCBIfam" id="TIGR00932">
    <property type="entry name" value="2a37"/>
    <property type="match status" value="1"/>
</dbReference>
<keyword evidence="7 12" id="KW-0812">Transmembrane</keyword>
<feature type="transmembrane region" description="Helical" evidence="12">
    <location>
        <begin position="192"/>
        <end position="214"/>
    </location>
</feature>
<organism evidence="14 15">
    <name type="scientific">Chryseobacterium taklimakanense</name>
    <dbReference type="NCBI Taxonomy" id="536441"/>
    <lineage>
        <taxon>Bacteria</taxon>
        <taxon>Pseudomonadati</taxon>
        <taxon>Bacteroidota</taxon>
        <taxon>Flavobacteriia</taxon>
        <taxon>Flavobacteriales</taxon>
        <taxon>Weeksellaceae</taxon>
        <taxon>Chryseobacterium group</taxon>
        <taxon>Chryseobacterium</taxon>
    </lineage>
</organism>
<dbReference type="InterPro" id="IPR038770">
    <property type="entry name" value="Na+/solute_symporter_sf"/>
</dbReference>
<evidence type="ECO:0000256" key="4">
    <source>
        <dbReference type="ARBA" id="ARBA00022449"/>
    </source>
</evidence>
<accession>A0A239XAQ3</accession>
<dbReference type="Proteomes" id="UP000215196">
    <property type="component" value="Chromosome 1"/>
</dbReference>
<dbReference type="InterPro" id="IPR006036">
    <property type="entry name" value="K_uptake_TrkA"/>
</dbReference>
<dbReference type="GO" id="GO:0005886">
    <property type="term" value="C:plasma membrane"/>
    <property type="evidence" value="ECO:0007669"/>
    <property type="project" value="InterPro"/>
</dbReference>
<name>A0A239XAQ3_9FLAO</name>
<dbReference type="Pfam" id="PF00999">
    <property type="entry name" value="Na_H_Exchanger"/>
    <property type="match status" value="1"/>
</dbReference>
<feature type="transmembrane region" description="Helical" evidence="12">
    <location>
        <begin position="336"/>
        <end position="357"/>
    </location>
</feature>
<dbReference type="PANTHER" id="PTHR46157">
    <property type="entry name" value="K(+) EFFLUX ANTIPORTER 3, CHLOROPLASTIC"/>
    <property type="match status" value="1"/>
</dbReference>
<evidence type="ECO:0000313" key="15">
    <source>
        <dbReference type="Proteomes" id="UP000215196"/>
    </source>
</evidence>
<feature type="transmembrane region" description="Helical" evidence="12">
    <location>
        <begin position="6"/>
        <end position="24"/>
    </location>
</feature>
<feature type="transmembrane region" description="Helical" evidence="12">
    <location>
        <begin position="234"/>
        <end position="260"/>
    </location>
</feature>
<keyword evidence="6" id="KW-0633">Potassium transport</keyword>
<feature type="transmembrane region" description="Helical" evidence="12">
    <location>
        <begin position="56"/>
        <end position="75"/>
    </location>
</feature>
<evidence type="ECO:0000259" key="13">
    <source>
        <dbReference type="PROSITE" id="PS51201"/>
    </source>
</evidence>
<evidence type="ECO:0000256" key="8">
    <source>
        <dbReference type="ARBA" id="ARBA00022958"/>
    </source>
</evidence>
<dbReference type="PROSITE" id="PS51201">
    <property type="entry name" value="RCK_N"/>
    <property type="match status" value="1"/>
</dbReference>
<comment type="similarity">
    <text evidence="2">Belongs to the monovalent cation:proton antiporter 2 (CPA2) transporter (TC 2.A.37) family.</text>
</comment>
<evidence type="ECO:0000256" key="9">
    <source>
        <dbReference type="ARBA" id="ARBA00022989"/>
    </source>
</evidence>
<evidence type="ECO:0000256" key="11">
    <source>
        <dbReference type="ARBA" id="ARBA00023136"/>
    </source>
</evidence>
<feature type="transmembrane region" description="Helical" evidence="12">
    <location>
        <begin position="87"/>
        <end position="109"/>
    </location>
</feature>
<keyword evidence="4" id="KW-0050">Antiport</keyword>
<evidence type="ECO:0000256" key="5">
    <source>
        <dbReference type="ARBA" id="ARBA00022475"/>
    </source>
</evidence>
<evidence type="ECO:0000313" key="14">
    <source>
        <dbReference type="EMBL" id="SNV43233.1"/>
    </source>
</evidence>